<keyword evidence="2" id="KW-1185">Reference proteome</keyword>
<name>A0AAD9PZJ3_ACRCE</name>
<evidence type="ECO:0000313" key="1">
    <source>
        <dbReference type="EMBL" id="KAK2551939.1"/>
    </source>
</evidence>
<protein>
    <recommendedName>
        <fullName evidence="3">Reverse transcriptase domain-containing protein</fullName>
    </recommendedName>
</protein>
<dbReference type="InterPro" id="IPR043128">
    <property type="entry name" value="Rev_trsase/Diguanyl_cyclase"/>
</dbReference>
<reference evidence="1" key="1">
    <citation type="journal article" date="2023" name="G3 (Bethesda)">
        <title>Whole genome assembly and annotation of the endangered Caribbean coral Acropora cervicornis.</title>
        <authorList>
            <person name="Selwyn J.D."/>
            <person name="Vollmer S.V."/>
        </authorList>
    </citation>
    <scope>NUCLEOTIDE SEQUENCE</scope>
    <source>
        <strain evidence="1">K2</strain>
    </source>
</reference>
<dbReference type="EMBL" id="JARQWQ010000091">
    <property type="protein sequence ID" value="KAK2551939.1"/>
    <property type="molecule type" value="Genomic_DNA"/>
</dbReference>
<organism evidence="1 2">
    <name type="scientific">Acropora cervicornis</name>
    <name type="common">Staghorn coral</name>
    <dbReference type="NCBI Taxonomy" id="6130"/>
    <lineage>
        <taxon>Eukaryota</taxon>
        <taxon>Metazoa</taxon>
        <taxon>Cnidaria</taxon>
        <taxon>Anthozoa</taxon>
        <taxon>Hexacorallia</taxon>
        <taxon>Scleractinia</taxon>
        <taxon>Astrocoeniina</taxon>
        <taxon>Acroporidae</taxon>
        <taxon>Acropora</taxon>
    </lineage>
</organism>
<sequence>MKRPAPGRLVASLAKRSSVAAADKSQPTLVTSATDAGSFDRSQPISCTHTTAEAAELDLPSIFDDSDAKNPKVSEVLALTLNEACKKRAKHSKLNLATQVFTKVLKPVMAHARYHGVRLVIFIDDIFIIGHNHQECLEHVSFL</sequence>
<evidence type="ECO:0008006" key="3">
    <source>
        <dbReference type="Google" id="ProtNLM"/>
    </source>
</evidence>
<accession>A0AAD9PZJ3</accession>
<gene>
    <name evidence="1" type="ORF">P5673_026933</name>
</gene>
<dbReference type="Proteomes" id="UP001249851">
    <property type="component" value="Unassembled WGS sequence"/>
</dbReference>
<comment type="caution">
    <text evidence="1">The sequence shown here is derived from an EMBL/GenBank/DDBJ whole genome shotgun (WGS) entry which is preliminary data.</text>
</comment>
<dbReference type="AlphaFoldDB" id="A0AAD9PZJ3"/>
<evidence type="ECO:0000313" key="2">
    <source>
        <dbReference type="Proteomes" id="UP001249851"/>
    </source>
</evidence>
<proteinExistence type="predicted"/>
<dbReference type="Gene3D" id="3.30.70.270">
    <property type="match status" value="1"/>
</dbReference>
<reference evidence="1" key="2">
    <citation type="journal article" date="2023" name="Science">
        <title>Genomic signatures of disease resistance in endangered staghorn corals.</title>
        <authorList>
            <person name="Vollmer S.V."/>
            <person name="Selwyn J.D."/>
            <person name="Despard B.A."/>
            <person name="Roesel C.L."/>
        </authorList>
    </citation>
    <scope>NUCLEOTIDE SEQUENCE</scope>
    <source>
        <strain evidence="1">K2</strain>
    </source>
</reference>